<reference evidence="2 4" key="2">
    <citation type="submission" date="2023-07" db="EMBL/GenBank/DDBJ databases">
        <title>Genomic Encyclopedia of Type Strains, Phase IV (KMG-IV): sequencing the most valuable type-strain genomes for metagenomic binning, comparative biology and taxonomic classification.</title>
        <authorList>
            <person name="Goeker M."/>
        </authorList>
    </citation>
    <scope>NUCLEOTIDE SEQUENCE [LARGE SCALE GENOMIC DNA]</scope>
    <source>
        <strain evidence="2 4">DSM 338</strain>
    </source>
</reference>
<organism evidence="1 3">
    <name type="scientific">Xanthobacter flavus</name>
    <dbReference type="NCBI Taxonomy" id="281"/>
    <lineage>
        <taxon>Bacteria</taxon>
        <taxon>Pseudomonadati</taxon>
        <taxon>Pseudomonadota</taxon>
        <taxon>Alphaproteobacteria</taxon>
        <taxon>Hyphomicrobiales</taxon>
        <taxon>Xanthobacteraceae</taxon>
        <taxon>Xanthobacter</taxon>
    </lineage>
</organism>
<name>A0A9W6CNR6_XANFL</name>
<comment type="caution">
    <text evidence="1">The sequence shown here is derived from an EMBL/GenBank/DDBJ whole genome shotgun (WGS) entry which is preliminary data.</text>
</comment>
<accession>A0A9W6CNR6</accession>
<keyword evidence="4" id="KW-1185">Reference proteome</keyword>
<evidence type="ECO:0000313" key="4">
    <source>
        <dbReference type="Proteomes" id="UP001245370"/>
    </source>
</evidence>
<dbReference type="Proteomes" id="UP001144397">
    <property type="component" value="Unassembled WGS sequence"/>
</dbReference>
<dbReference type="Proteomes" id="UP001245370">
    <property type="component" value="Unassembled WGS sequence"/>
</dbReference>
<evidence type="ECO:0000313" key="1">
    <source>
        <dbReference type="EMBL" id="GLI23770.1"/>
    </source>
</evidence>
<evidence type="ECO:0000313" key="2">
    <source>
        <dbReference type="EMBL" id="MDR6335007.1"/>
    </source>
</evidence>
<dbReference type="AlphaFoldDB" id="A0A9W6CNR6"/>
<reference evidence="1" key="1">
    <citation type="submission" date="2022-12" db="EMBL/GenBank/DDBJ databases">
        <title>Reference genome sequencing for broad-spectrum identification of bacterial and archaeal isolates by mass spectrometry.</title>
        <authorList>
            <person name="Sekiguchi Y."/>
            <person name="Tourlousse D.M."/>
        </authorList>
    </citation>
    <scope>NUCLEOTIDE SEQUENCE</scope>
    <source>
        <strain evidence="1">301</strain>
    </source>
</reference>
<dbReference type="EMBL" id="BSDO01000005">
    <property type="protein sequence ID" value="GLI23770.1"/>
    <property type="molecule type" value="Genomic_DNA"/>
</dbReference>
<protein>
    <submittedName>
        <fullName evidence="1">Uncharacterized protein</fullName>
    </submittedName>
</protein>
<dbReference type="RefSeq" id="WP_281808616.1">
    <property type="nucleotide sequence ID" value="NZ_BSDO01000005.1"/>
</dbReference>
<gene>
    <name evidence="2" type="ORF">GGQ86_003497</name>
    <name evidence="1" type="ORF">XFLAVUS301_34440</name>
</gene>
<proteinExistence type="predicted"/>
<dbReference type="GeneID" id="95764225"/>
<dbReference type="EMBL" id="JAVDPY010000006">
    <property type="protein sequence ID" value="MDR6335007.1"/>
    <property type="molecule type" value="Genomic_DNA"/>
</dbReference>
<sequence>MCEVCAIFGAGEHWSDFARQRDERFPFEDILHYREERRRRVAMLNALVQPLGLVCEDWDGEALALTDARGRTKIAPTLGDVWPVAESLSGRSIDPLTEDFIAPVAITGTPAHG</sequence>
<evidence type="ECO:0000313" key="3">
    <source>
        <dbReference type="Proteomes" id="UP001144397"/>
    </source>
</evidence>